<dbReference type="GO" id="GO:0030246">
    <property type="term" value="F:carbohydrate binding"/>
    <property type="evidence" value="ECO:0007669"/>
    <property type="project" value="InterPro"/>
</dbReference>
<dbReference type="Gene3D" id="2.70.98.40">
    <property type="entry name" value="Glycoside hydrolase, family 65, N-terminal domain"/>
    <property type="match status" value="1"/>
</dbReference>
<dbReference type="SUPFAM" id="SSF74650">
    <property type="entry name" value="Galactose mutarotase-like"/>
    <property type="match status" value="1"/>
</dbReference>
<evidence type="ECO:0000313" key="2">
    <source>
        <dbReference type="EMBL" id="GAJ08502.1"/>
    </source>
</evidence>
<dbReference type="Pfam" id="PF03636">
    <property type="entry name" value="Glyco_hydro_65N"/>
    <property type="match status" value="1"/>
</dbReference>
<dbReference type="InterPro" id="IPR011013">
    <property type="entry name" value="Gal_mutarotase_sf_dom"/>
</dbReference>
<reference evidence="2" key="1">
    <citation type="journal article" date="2014" name="Front. Microbiol.">
        <title>High frequency of phylogenetically diverse reductive dehalogenase-homologous genes in deep subseafloor sedimentary metagenomes.</title>
        <authorList>
            <person name="Kawai M."/>
            <person name="Futagami T."/>
            <person name="Toyoda A."/>
            <person name="Takaki Y."/>
            <person name="Nishi S."/>
            <person name="Hori S."/>
            <person name="Arai W."/>
            <person name="Tsubouchi T."/>
            <person name="Morono Y."/>
            <person name="Uchiyama I."/>
            <person name="Ito T."/>
            <person name="Fujiyama A."/>
            <person name="Inagaki F."/>
            <person name="Takami H."/>
        </authorList>
    </citation>
    <scope>NUCLEOTIDE SEQUENCE</scope>
    <source>
        <strain evidence="2">Expedition CK06-06</strain>
    </source>
</reference>
<comment type="caution">
    <text evidence="2">The sequence shown here is derived from an EMBL/GenBank/DDBJ whole genome shotgun (WGS) entry which is preliminary data.</text>
</comment>
<gene>
    <name evidence="2" type="ORF">S12H4_48987</name>
</gene>
<evidence type="ECO:0000259" key="1">
    <source>
        <dbReference type="Pfam" id="PF03636"/>
    </source>
</evidence>
<dbReference type="InterPro" id="IPR037018">
    <property type="entry name" value="GH65_N"/>
</dbReference>
<dbReference type="GO" id="GO:0004553">
    <property type="term" value="F:hydrolase activity, hydrolyzing O-glycosyl compounds"/>
    <property type="evidence" value="ECO:0007669"/>
    <property type="project" value="TreeGrafter"/>
</dbReference>
<dbReference type="InterPro" id="IPR005196">
    <property type="entry name" value="Glyco_hydro_65_N"/>
</dbReference>
<dbReference type="GO" id="GO:0005975">
    <property type="term" value="P:carbohydrate metabolic process"/>
    <property type="evidence" value="ECO:0007669"/>
    <property type="project" value="InterPro"/>
</dbReference>
<feature type="domain" description="Glycoside hydrolase family 65 N-terminal" evidence="1">
    <location>
        <begin position="1"/>
        <end position="246"/>
    </location>
</feature>
<feature type="non-terminal residue" evidence="2">
    <location>
        <position position="248"/>
    </location>
</feature>
<dbReference type="PANTHER" id="PTHR11051:SF8">
    <property type="entry name" value="PROTEIN-GLUCOSYLGALACTOSYLHYDROXYLYSINE GLUCOSIDASE"/>
    <property type="match status" value="1"/>
</dbReference>
<organism evidence="2">
    <name type="scientific">marine sediment metagenome</name>
    <dbReference type="NCBI Taxonomy" id="412755"/>
    <lineage>
        <taxon>unclassified sequences</taxon>
        <taxon>metagenomes</taxon>
        <taxon>ecological metagenomes</taxon>
    </lineage>
</organism>
<dbReference type="EMBL" id="BARW01030675">
    <property type="protein sequence ID" value="GAJ08502.1"/>
    <property type="molecule type" value="Genomic_DNA"/>
</dbReference>
<dbReference type="AlphaFoldDB" id="X1UY69"/>
<accession>X1UY69</accession>
<dbReference type="PANTHER" id="PTHR11051">
    <property type="entry name" value="GLYCOSYL HYDROLASE-RELATED"/>
    <property type="match status" value="1"/>
</dbReference>
<feature type="non-terminal residue" evidence="2">
    <location>
        <position position="1"/>
    </location>
</feature>
<sequence length="248" mass="27763">EKLRETLTAIGNGYLGNRGSFEGESASDVHYPGTYIAGVYNKLATMVGGKRVYNNDFVNCPNWTLVELAIGRSDFVSPLKMKILSYKHHLDMKEGVVARTIVAKDARGRITRIGSRRVASMHDPHLCALQFDVTPLNYSGAIRIRSALDGRIINDNVARYRQLNQKHLAPVFQGKAGRTVFLHTETNGSKYQIVMHVKTVVYQGKSRIRSAGKIQRRKGYIAEIFTLNVAENTTCRLEKMVSVFTSLD</sequence>
<proteinExistence type="predicted"/>
<name>X1UY69_9ZZZZ</name>
<protein>
    <recommendedName>
        <fullName evidence="1">Glycoside hydrolase family 65 N-terminal domain-containing protein</fullName>
    </recommendedName>
</protein>